<name>A0ABZ0NFD2_CERBT</name>
<accession>A0ABZ0NFD2</accession>
<evidence type="ECO:0000313" key="1">
    <source>
        <dbReference type="EMBL" id="WPA98235.1"/>
    </source>
</evidence>
<proteinExistence type="predicted"/>
<reference evidence="1 2" key="1">
    <citation type="submission" date="2023-09" db="EMBL/GenBank/DDBJ databases">
        <title>Complete-Gapless Cercospora beticola genome.</title>
        <authorList>
            <person name="Wyatt N.A."/>
            <person name="Spanner R.E."/>
            <person name="Bolton M.D."/>
        </authorList>
    </citation>
    <scope>NUCLEOTIDE SEQUENCE [LARGE SCALE GENOMIC DNA]</scope>
    <source>
        <strain evidence="1">Cb09-40</strain>
    </source>
</reference>
<dbReference type="RefSeq" id="XP_065458382.1">
    <property type="nucleotide sequence ID" value="XM_065602310.1"/>
</dbReference>
<dbReference type="GeneID" id="90643900"/>
<dbReference type="EMBL" id="CP134185">
    <property type="protein sequence ID" value="WPA98235.1"/>
    <property type="molecule type" value="Genomic_DNA"/>
</dbReference>
<dbReference type="Proteomes" id="UP001302367">
    <property type="component" value="Chromosome 2"/>
</dbReference>
<keyword evidence="2" id="KW-1185">Reference proteome</keyword>
<sequence length="83" mass="9659">MAKGICDYFEAAFEKDEFADLRKRWLFCLPVETRKSRPLSGDELENFLEMTLKLVESSAENMQLVISKLGEELGLLRVRQIFD</sequence>
<organism evidence="1 2">
    <name type="scientific">Cercospora beticola</name>
    <name type="common">Sugarbeet leaf spot fungus</name>
    <dbReference type="NCBI Taxonomy" id="122368"/>
    <lineage>
        <taxon>Eukaryota</taxon>
        <taxon>Fungi</taxon>
        <taxon>Dikarya</taxon>
        <taxon>Ascomycota</taxon>
        <taxon>Pezizomycotina</taxon>
        <taxon>Dothideomycetes</taxon>
        <taxon>Dothideomycetidae</taxon>
        <taxon>Mycosphaerellales</taxon>
        <taxon>Mycosphaerellaceae</taxon>
        <taxon>Cercospora</taxon>
    </lineage>
</organism>
<protein>
    <submittedName>
        <fullName evidence="1">Uncharacterized protein</fullName>
    </submittedName>
</protein>
<gene>
    <name evidence="1" type="ORF">RHO25_002847</name>
</gene>
<evidence type="ECO:0000313" key="2">
    <source>
        <dbReference type="Proteomes" id="UP001302367"/>
    </source>
</evidence>